<dbReference type="EMBL" id="SOYY01000004">
    <property type="protein sequence ID" value="KAA0722261.1"/>
    <property type="molecule type" value="Genomic_DNA"/>
</dbReference>
<evidence type="ECO:0000256" key="1">
    <source>
        <dbReference type="SAM" id="MobiDB-lite"/>
    </source>
</evidence>
<evidence type="ECO:0000313" key="3">
    <source>
        <dbReference type="Proteomes" id="UP000324632"/>
    </source>
</evidence>
<keyword evidence="3" id="KW-1185">Reference proteome</keyword>
<dbReference type="Proteomes" id="UP000324632">
    <property type="component" value="Chromosome 4"/>
</dbReference>
<dbReference type="AlphaFoldDB" id="A0A5A9PM90"/>
<comment type="caution">
    <text evidence="2">The sequence shown here is derived from an EMBL/GenBank/DDBJ whole genome shotgun (WGS) entry which is preliminary data.</text>
</comment>
<gene>
    <name evidence="2" type="ORF">E1301_Tti014473</name>
</gene>
<sequence>MCLKLDSSIEVVVAEEAVSEDIRRLDEIKDIVQGNITIQQESTRRRMKHSTPKPALKIGDQQHQSPSQQHRGPLQHQALSQQHKAPQQHQALSQQHKAPLQHQDLSQQDQAPLQQQALS</sequence>
<feature type="region of interest" description="Disordered" evidence="1">
    <location>
        <begin position="39"/>
        <end position="119"/>
    </location>
</feature>
<proteinExistence type="predicted"/>
<name>A0A5A9PM90_9TELE</name>
<organism evidence="2 3">
    <name type="scientific">Triplophysa tibetana</name>
    <dbReference type="NCBI Taxonomy" id="1572043"/>
    <lineage>
        <taxon>Eukaryota</taxon>
        <taxon>Metazoa</taxon>
        <taxon>Chordata</taxon>
        <taxon>Craniata</taxon>
        <taxon>Vertebrata</taxon>
        <taxon>Euteleostomi</taxon>
        <taxon>Actinopterygii</taxon>
        <taxon>Neopterygii</taxon>
        <taxon>Teleostei</taxon>
        <taxon>Ostariophysi</taxon>
        <taxon>Cypriniformes</taxon>
        <taxon>Nemacheilidae</taxon>
        <taxon>Triplophysa</taxon>
    </lineage>
</organism>
<protein>
    <submittedName>
        <fullName evidence="2">Uncharacterized protein</fullName>
    </submittedName>
</protein>
<feature type="compositionally biased region" description="Polar residues" evidence="1">
    <location>
        <begin position="77"/>
        <end position="96"/>
    </location>
</feature>
<feature type="compositionally biased region" description="Low complexity" evidence="1">
    <location>
        <begin position="103"/>
        <end position="119"/>
    </location>
</feature>
<evidence type="ECO:0000313" key="2">
    <source>
        <dbReference type="EMBL" id="KAA0722261.1"/>
    </source>
</evidence>
<accession>A0A5A9PM90</accession>
<feature type="compositionally biased region" description="Polar residues" evidence="1">
    <location>
        <begin position="61"/>
        <end position="70"/>
    </location>
</feature>
<reference evidence="2 3" key="1">
    <citation type="journal article" date="2019" name="Mol. Ecol. Resour.">
        <title>Chromosome-level genome assembly of Triplophysa tibetana, a fish adapted to the harsh high-altitude environment of the Tibetan Plateau.</title>
        <authorList>
            <person name="Yang X."/>
            <person name="Liu H."/>
            <person name="Ma Z."/>
            <person name="Zou Y."/>
            <person name="Zou M."/>
            <person name="Mao Y."/>
            <person name="Li X."/>
            <person name="Wang H."/>
            <person name="Chen T."/>
            <person name="Wang W."/>
            <person name="Yang R."/>
        </authorList>
    </citation>
    <scope>NUCLEOTIDE SEQUENCE [LARGE SCALE GENOMIC DNA]</scope>
    <source>
        <strain evidence="2">TTIB1903HZAU</strain>
        <tissue evidence="2">Muscle</tissue>
    </source>
</reference>